<sequence length="114" mass="13039">MRLGIDKDHAYAWSRTRNAPHSRIPKIQYQSVSKRRLANRSESNSNHYNYPTTAQEERLSIHAGDLHGTQPITLRTAVYETRTYGGVRGALRQFLAEPSTRLWAGCFVKITIKP</sequence>
<gene>
    <name evidence="2" type="ORF">SAMN04488131_11399</name>
</gene>
<dbReference type="EMBL" id="FONQ01000013">
    <property type="protein sequence ID" value="SFF27975.1"/>
    <property type="molecule type" value="Genomic_DNA"/>
</dbReference>
<feature type="compositionally biased region" description="Polar residues" evidence="1">
    <location>
        <begin position="40"/>
        <end position="51"/>
    </location>
</feature>
<protein>
    <submittedName>
        <fullName evidence="2">Uncharacterized protein</fullName>
    </submittedName>
</protein>
<keyword evidence="3" id="KW-1185">Reference proteome</keyword>
<name>A0A1I2HCJ0_9FLAO</name>
<proteinExistence type="predicted"/>
<evidence type="ECO:0000313" key="3">
    <source>
        <dbReference type="Proteomes" id="UP000198596"/>
    </source>
</evidence>
<organism evidence="2 3">
    <name type="scientific">Flavobacterium xueshanense</name>
    <dbReference type="NCBI Taxonomy" id="935223"/>
    <lineage>
        <taxon>Bacteria</taxon>
        <taxon>Pseudomonadati</taxon>
        <taxon>Bacteroidota</taxon>
        <taxon>Flavobacteriia</taxon>
        <taxon>Flavobacteriales</taxon>
        <taxon>Flavobacteriaceae</taxon>
        <taxon>Flavobacterium</taxon>
    </lineage>
</organism>
<dbReference type="Proteomes" id="UP000198596">
    <property type="component" value="Unassembled WGS sequence"/>
</dbReference>
<accession>A0A1I2HCJ0</accession>
<evidence type="ECO:0000256" key="1">
    <source>
        <dbReference type="SAM" id="MobiDB-lite"/>
    </source>
</evidence>
<dbReference type="AlphaFoldDB" id="A0A1I2HCJ0"/>
<evidence type="ECO:0000313" key="2">
    <source>
        <dbReference type="EMBL" id="SFF27975.1"/>
    </source>
</evidence>
<reference evidence="3" key="1">
    <citation type="submission" date="2016-10" db="EMBL/GenBank/DDBJ databases">
        <authorList>
            <person name="Varghese N."/>
            <person name="Submissions S."/>
        </authorList>
    </citation>
    <scope>NUCLEOTIDE SEQUENCE [LARGE SCALE GENOMIC DNA]</scope>
    <source>
        <strain evidence="3">CGMCC 1.9227</strain>
    </source>
</reference>
<feature type="region of interest" description="Disordered" evidence="1">
    <location>
        <begin position="24"/>
        <end position="51"/>
    </location>
</feature>